<dbReference type="EMBL" id="FNAC01000014">
    <property type="protein sequence ID" value="SDD08683.1"/>
    <property type="molecule type" value="Genomic_DNA"/>
</dbReference>
<gene>
    <name evidence="2" type="ORF">SAMN04488104_101455</name>
</gene>
<feature type="chain" id="PRO_5011729487" evidence="1">
    <location>
        <begin position="21"/>
        <end position="101"/>
    </location>
</feature>
<accession>A0A1G6RW56</accession>
<evidence type="ECO:0000256" key="1">
    <source>
        <dbReference type="SAM" id="SignalP"/>
    </source>
</evidence>
<keyword evidence="3" id="KW-1185">Reference proteome</keyword>
<evidence type="ECO:0000313" key="2">
    <source>
        <dbReference type="EMBL" id="SDD08683.1"/>
    </source>
</evidence>
<protein>
    <submittedName>
        <fullName evidence="2">Uncharacterized protein</fullName>
    </submittedName>
</protein>
<organism evidence="2 3">
    <name type="scientific">Algoriphagus faecimaris</name>
    <dbReference type="NCBI Taxonomy" id="686796"/>
    <lineage>
        <taxon>Bacteria</taxon>
        <taxon>Pseudomonadati</taxon>
        <taxon>Bacteroidota</taxon>
        <taxon>Cytophagia</taxon>
        <taxon>Cytophagales</taxon>
        <taxon>Cyclobacteriaceae</taxon>
        <taxon>Algoriphagus</taxon>
    </lineage>
</organism>
<feature type="signal peptide" evidence="1">
    <location>
        <begin position="1"/>
        <end position="20"/>
    </location>
</feature>
<dbReference type="STRING" id="686796.SAMN04488104_101455"/>
<proteinExistence type="predicted"/>
<reference evidence="3" key="1">
    <citation type="submission" date="2016-10" db="EMBL/GenBank/DDBJ databases">
        <authorList>
            <person name="Varghese N."/>
            <person name="Submissions S."/>
        </authorList>
    </citation>
    <scope>NUCLEOTIDE SEQUENCE [LARGE SCALE GENOMIC DNA]</scope>
    <source>
        <strain evidence="3">DSM 23095</strain>
    </source>
</reference>
<name>A0A1G6RW56_9BACT</name>
<sequence length="101" mass="11303">MQFKLFSLILFLLKVSTAEACKCAVTLDFSVKEIEKYAYIAVVKIGQKTPMDSSALTQRGLPYYFTAEIEKLLSLREILVNRSKSKVECANLVIIPPVITA</sequence>
<dbReference type="AlphaFoldDB" id="A0A1G6RW56"/>
<evidence type="ECO:0000313" key="3">
    <source>
        <dbReference type="Proteomes" id="UP000199060"/>
    </source>
</evidence>
<dbReference type="Proteomes" id="UP000199060">
    <property type="component" value="Unassembled WGS sequence"/>
</dbReference>
<keyword evidence="1" id="KW-0732">Signal</keyword>